<dbReference type="Proteomes" id="UP000542674">
    <property type="component" value="Unassembled WGS sequence"/>
</dbReference>
<gene>
    <name evidence="1" type="ORF">F4559_003339</name>
</gene>
<name>A0A7W7T3M8_9PSEU</name>
<evidence type="ECO:0000313" key="1">
    <source>
        <dbReference type="EMBL" id="MBB4965980.1"/>
    </source>
</evidence>
<dbReference type="PANTHER" id="PTHR38479:SF2">
    <property type="entry name" value="WINGED HELIX DNA-BINDING DOMAIN-CONTAINING PROTEIN"/>
    <property type="match status" value="1"/>
</dbReference>
<evidence type="ECO:0000313" key="2">
    <source>
        <dbReference type="Proteomes" id="UP000542674"/>
    </source>
</evidence>
<dbReference type="PANTHER" id="PTHR38479">
    <property type="entry name" value="LMO0824 PROTEIN"/>
    <property type="match status" value="1"/>
</dbReference>
<accession>A0A7W7T3M8</accession>
<comment type="caution">
    <text evidence="1">The sequence shown here is derived from an EMBL/GenBank/DDBJ whole genome shotgun (WGS) entry which is preliminary data.</text>
</comment>
<dbReference type="Pfam" id="PF06224">
    <property type="entry name" value="AlkZ-like"/>
    <property type="match status" value="1"/>
</dbReference>
<reference evidence="1 2" key="1">
    <citation type="submission" date="2020-08" db="EMBL/GenBank/DDBJ databases">
        <title>Sequencing the genomes of 1000 actinobacteria strains.</title>
        <authorList>
            <person name="Klenk H.-P."/>
        </authorList>
    </citation>
    <scope>NUCLEOTIDE SEQUENCE [LARGE SCALE GENOMIC DNA]</scope>
    <source>
        <strain evidence="1 2">DSM 45084</strain>
    </source>
</reference>
<sequence>MTTLARITDHDRRARLGPRHLLAHPADTVEQVADAVVGLHATDAATVYLSACARLADPSIKAVEDAFYERATLTRLLCMRRTMFAFTTGAAPVVDAAAARGIAAKERAGLLKYLAEGVGWDAARLAEVERLTLDALRDRGEATAAELSAAVPALREQVLVAPGKKYETKQNVSSRVLRVLAADGRIRRSRPRGTWLSTQFRWTPADPRPALDVAAAQAELVRRWLAAYGPGTEADVKWWTGWTLTAVRKALTAIGAEPVALDHGTGFVLPGDVDSPDSPPWVALLPSLDATAMGWQGRDFYLDPGHKPKLFDAYGNIGPTVWADGRIVGAWAQRPDGEIAWTTFADVGTETTAAITDHAHRLADLLGDTRFVPKFRTPLEKDLAR</sequence>
<dbReference type="AlphaFoldDB" id="A0A7W7T3M8"/>
<evidence type="ECO:0008006" key="3">
    <source>
        <dbReference type="Google" id="ProtNLM"/>
    </source>
</evidence>
<proteinExistence type="predicted"/>
<dbReference type="EMBL" id="JACHJS010000001">
    <property type="protein sequence ID" value="MBB4965980.1"/>
    <property type="molecule type" value="Genomic_DNA"/>
</dbReference>
<dbReference type="InterPro" id="IPR009351">
    <property type="entry name" value="AlkZ-like"/>
</dbReference>
<organism evidence="1 2">
    <name type="scientific">Saccharothrix violaceirubra</name>
    <dbReference type="NCBI Taxonomy" id="413306"/>
    <lineage>
        <taxon>Bacteria</taxon>
        <taxon>Bacillati</taxon>
        <taxon>Actinomycetota</taxon>
        <taxon>Actinomycetes</taxon>
        <taxon>Pseudonocardiales</taxon>
        <taxon>Pseudonocardiaceae</taxon>
        <taxon>Saccharothrix</taxon>
    </lineage>
</organism>
<keyword evidence="2" id="KW-1185">Reference proteome</keyword>
<protein>
    <recommendedName>
        <fullName evidence="3">Winged helix DNA-binding protein</fullName>
    </recommendedName>
</protein>